<dbReference type="EMBL" id="JXJN01017490">
    <property type="status" value="NOT_ANNOTATED_CDS"/>
    <property type="molecule type" value="Genomic_DNA"/>
</dbReference>
<accession>A0A1B0BNM8</accession>
<keyword evidence="2" id="KW-1185">Reference proteome</keyword>
<dbReference type="Proteomes" id="UP000092460">
    <property type="component" value="Unassembled WGS sequence"/>
</dbReference>
<evidence type="ECO:0000313" key="1">
    <source>
        <dbReference type="EnsemblMetazoa" id="GPPI035719-PA"/>
    </source>
</evidence>
<dbReference type="EnsemblMetazoa" id="GPPI035719-RA">
    <property type="protein sequence ID" value="GPPI035719-PA"/>
    <property type="gene ID" value="GPPI035719"/>
</dbReference>
<organism evidence="1 2">
    <name type="scientific">Glossina palpalis gambiensis</name>
    <dbReference type="NCBI Taxonomy" id="67801"/>
    <lineage>
        <taxon>Eukaryota</taxon>
        <taxon>Metazoa</taxon>
        <taxon>Ecdysozoa</taxon>
        <taxon>Arthropoda</taxon>
        <taxon>Hexapoda</taxon>
        <taxon>Insecta</taxon>
        <taxon>Pterygota</taxon>
        <taxon>Neoptera</taxon>
        <taxon>Endopterygota</taxon>
        <taxon>Diptera</taxon>
        <taxon>Brachycera</taxon>
        <taxon>Muscomorpha</taxon>
        <taxon>Hippoboscoidea</taxon>
        <taxon>Glossinidae</taxon>
        <taxon>Glossina</taxon>
    </lineage>
</organism>
<evidence type="ECO:0000313" key="2">
    <source>
        <dbReference type="Proteomes" id="UP000092460"/>
    </source>
</evidence>
<protein>
    <submittedName>
        <fullName evidence="1">Uncharacterized protein</fullName>
    </submittedName>
</protein>
<reference evidence="1" key="2">
    <citation type="submission" date="2020-05" db="UniProtKB">
        <authorList>
            <consortium name="EnsemblMetazoa"/>
        </authorList>
    </citation>
    <scope>IDENTIFICATION</scope>
    <source>
        <strain evidence="1">IAEA</strain>
    </source>
</reference>
<proteinExistence type="predicted"/>
<sequence length="122" mass="13896">MKSENAKFTTNILEGVRNDFDEVNMYITIKFPVNDIIPKTVIMKPIIPNHRGSIGGHLYQYGSTICIISDGTLSAKLTFRPPRKYSTTATFNETITKKTTIDLDEELIRRHLQADSILGHQW</sequence>
<reference evidence="2" key="1">
    <citation type="submission" date="2015-01" db="EMBL/GenBank/DDBJ databases">
        <authorList>
            <person name="Aksoy S."/>
            <person name="Warren W."/>
            <person name="Wilson R.K."/>
        </authorList>
    </citation>
    <scope>NUCLEOTIDE SEQUENCE [LARGE SCALE GENOMIC DNA]</scope>
    <source>
        <strain evidence="2">IAEA</strain>
    </source>
</reference>
<name>A0A1B0BNM8_9MUSC</name>
<dbReference type="AlphaFoldDB" id="A0A1B0BNM8"/>
<dbReference type="VEuPathDB" id="VectorBase:GPPI035719"/>